<feature type="domain" description="CBS" evidence="12">
    <location>
        <begin position="396"/>
        <end position="452"/>
    </location>
</feature>
<comment type="catalytic activity">
    <reaction evidence="9 11">
        <text>L-homocysteine + L-serine = L,L-cystathionine + H2O</text>
        <dbReference type="Rhea" id="RHEA:10112"/>
        <dbReference type="ChEBI" id="CHEBI:15377"/>
        <dbReference type="ChEBI" id="CHEBI:33384"/>
        <dbReference type="ChEBI" id="CHEBI:58161"/>
        <dbReference type="ChEBI" id="CHEBI:58199"/>
        <dbReference type="EC" id="4.2.1.22"/>
    </reaction>
</comment>
<dbReference type="InterPro" id="IPR050214">
    <property type="entry name" value="Cys_Synth/Cystath_Beta-Synth"/>
</dbReference>
<reference evidence="13 14" key="1">
    <citation type="journal article" date="2020" name="bioRxiv">
        <title>Metabolic contributions of an alphaproteobacterial endosymbiont in the apicomplexan Cardiosporidium cionae.</title>
        <authorList>
            <person name="Hunter E.S."/>
            <person name="Paight C.J."/>
            <person name="Lane C.E."/>
        </authorList>
    </citation>
    <scope>NUCLEOTIDE SEQUENCE [LARGE SCALE GENOMIC DNA]</scope>
    <source>
        <strain evidence="13">ESH_2018</strain>
    </source>
</reference>
<dbReference type="SMART" id="SM00116">
    <property type="entry name" value="CBS"/>
    <property type="match status" value="1"/>
</dbReference>
<evidence type="ECO:0000256" key="8">
    <source>
        <dbReference type="ARBA" id="ARBA00026192"/>
    </source>
</evidence>
<keyword evidence="7 11" id="KW-0456">Lyase</keyword>
<dbReference type="Gene3D" id="3.10.580.10">
    <property type="entry name" value="CBS-domain"/>
    <property type="match status" value="1"/>
</dbReference>
<evidence type="ECO:0000256" key="4">
    <source>
        <dbReference type="ARBA" id="ARBA00012041"/>
    </source>
</evidence>
<dbReference type="InterPro" id="IPR046342">
    <property type="entry name" value="CBS_dom_sf"/>
</dbReference>
<dbReference type="InterPro" id="IPR036052">
    <property type="entry name" value="TrpB-like_PALP_sf"/>
</dbReference>
<comment type="caution">
    <text evidence="13">The sequence shown here is derived from an EMBL/GenBank/DDBJ whole genome shotgun (WGS) entry which is preliminary data.</text>
</comment>
<name>A0ABQ7J7U8_9APIC</name>
<dbReference type="EC" id="4.2.1.22" evidence="4 11"/>
<evidence type="ECO:0000313" key="13">
    <source>
        <dbReference type="EMBL" id="KAF8820061.1"/>
    </source>
</evidence>
<evidence type="ECO:0000313" key="14">
    <source>
        <dbReference type="Proteomes" id="UP000823046"/>
    </source>
</evidence>
<sequence>MLHLQEGLPPITEQEFPVHAGFPEEKWNDSKLENAKPSNRMFSPTPPNSSDCIYSSILDAIGNTPMVRLSRFAKHYDLKCELLGKCEFLNAGGSVKDRIGKAMVEDAEARERITQGSTLIEPTSGNTGIGLALAAAIKGYNMVITLPEKMSKEKVNVMKALGAEILRTPTEAAWNSPESHIGLALQLQKAIPDAHILDQYSNLVNPLVHYHNTAEEILRQCDNKLDMIIIAAGTGGTITGIGKKVKERLPNCIVVGVDPKGSILASPDELNDEKRNQPYLVEGIGYDFIPSVLDRKDVDRWIKSDDQESFVIARKAIRLEGLLVGGSSGAVLSCAMHMAKELKEGQRCCVILPDSCRNYMSKFISDDWMVDNGFLEPSQDSQQFLPFKGKTVANLQLHSPITVLSSVSISKVVSLMDSKGIDQIPVVRSDGEIIGVVSEGNIASFLQSGRAAPCDTIEKAMYSQFKKVTLACSLSDLSRMLESHAYVVVVSEQQCHGDIYTFVTKQIIVGVVTRIDLLRFLTQ</sequence>
<evidence type="ECO:0000259" key="12">
    <source>
        <dbReference type="PROSITE" id="PS51371"/>
    </source>
</evidence>
<protein>
    <recommendedName>
        <fullName evidence="8 11">Cystathionine beta-synthase</fullName>
        <ecNumber evidence="4 11">4.2.1.22</ecNumber>
    </recommendedName>
</protein>
<evidence type="ECO:0000256" key="10">
    <source>
        <dbReference type="PROSITE-ProRule" id="PRU00703"/>
    </source>
</evidence>
<organism evidence="13 14">
    <name type="scientific">Cardiosporidium cionae</name>
    <dbReference type="NCBI Taxonomy" id="476202"/>
    <lineage>
        <taxon>Eukaryota</taxon>
        <taxon>Sar</taxon>
        <taxon>Alveolata</taxon>
        <taxon>Apicomplexa</taxon>
        <taxon>Aconoidasida</taxon>
        <taxon>Nephromycida</taxon>
        <taxon>Cardiosporidium</taxon>
    </lineage>
</organism>
<evidence type="ECO:0000256" key="9">
    <source>
        <dbReference type="ARBA" id="ARBA00047490"/>
    </source>
</evidence>
<dbReference type="Pfam" id="PF00571">
    <property type="entry name" value="CBS"/>
    <property type="match status" value="1"/>
</dbReference>
<dbReference type="InterPro" id="IPR001216">
    <property type="entry name" value="P-phosphate_BS"/>
</dbReference>
<comment type="similarity">
    <text evidence="3 11">Belongs to the cysteine synthase/cystathionine beta-synthase family.</text>
</comment>
<dbReference type="InterPro" id="IPR000644">
    <property type="entry name" value="CBS_dom"/>
</dbReference>
<keyword evidence="14" id="KW-1185">Reference proteome</keyword>
<keyword evidence="6 10" id="KW-0129">CBS domain</keyword>
<evidence type="ECO:0000256" key="7">
    <source>
        <dbReference type="ARBA" id="ARBA00023239"/>
    </source>
</evidence>
<dbReference type="PANTHER" id="PTHR10314">
    <property type="entry name" value="CYSTATHIONINE BETA-SYNTHASE"/>
    <property type="match status" value="1"/>
</dbReference>
<keyword evidence="5 11" id="KW-0663">Pyridoxal phosphate</keyword>
<dbReference type="EMBL" id="JADAQX010000495">
    <property type="protein sequence ID" value="KAF8820061.1"/>
    <property type="molecule type" value="Genomic_DNA"/>
</dbReference>
<comment type="pathway">
    <text evidence="2">Amino-acid biosynthesis; L-cysteine biosynthesis; L-cysteine from L-homocysteine and L-serine: step 1/2.</text>
</comment>
<keyword evidence="11" id="KW-0028">Amino-acid biosynthesis</keyword>
<dbReference type="NCBIfam" id="TIGR01137">
    <property type="entry name" value="cysta_beta"/>
    <property type="match status" value="1"/>
</dbReference>
<dbReference type="Proteomes" id="UP000823046">
    <property type="component" value="Unassembled WGS sequence"/>
</dbReference>
<dbReference type="SUPFAM" id="SSF53686">
    <property type="entry name" value="Tryptophan synthase beta subunit-like PLP-dependent enzymes"/>
    <property type="match status" value="1"/>
</dbReference>
<evidence type="ECO:0000256" key="2">
    <source>
        <dbReference type="ARBA" id="ARBA00005003"/>
    </source>
</evidence>
<dbReference type="Pfam" id="PF00291">
    <property type="entry name" value="PALP"/>
    <property type="match status" value="1"/>
</dbReference>
<proteinExistence type="inferred from homology"/>
<accession>A0ABQ7J7U8</accession>
<keyword evidence="11" id="KW-0198">Cysteine biosynthesis</keyword>
<dbReference type="Gene3D" id="3.40.50.1100">
    <property type="match status" value="2"/>
</dbReference>
<evidence type="ECO:0000256" key="11">
    <source>
        <dbReference type="RuleBase" id="RU361204"/>
    </source>
</evidence>
<dbReference type="InterPro" id="IPR001926">
    <property type="entry name" value="TrpB-like_PALP"/>
</dbReference>
<dbReference type="SUPFAM" id="SSF54631">
    <property type="entry name" value="CBS-domain pair"/>
    <property type="match status" value="1"/>
</dbReference>
<dbReference type="PROSITE" id="PS51371">
    <property type="entry name" value="CBS"/>
    <property type="match status" value="1"/>
</dbReference>
<dbReference type="InterPro" id="IPR005857">
    <property type="entry name" value="Cysta_beta_synth"/>
</dbReference>
<evidence type="ECO:0000256" key="3">
    <source>
        <dbReference type="ARBA" id="ARBA00007103"/>
    </source>
</evidence>
<comment type="cofactor">
    <cofactor evidence="1 11">
        <name>pyridoxal 5'-phosphate</name>
        <dbReference type="ChEBI" id="CHEBI:597326"/>
    </cofactor>
</comment>
<dbReference type="PROSITE" id="PS00901">
    <property type="entry name" value="CYS_SYNTHASE"/>
    <property type="match status" value="1"/>
</dbReference>
<evidence type="ECO:0000256" key="1">
    <source>
        <dbReference type="ARBA" id="ARBA00001933"/>
    </source>
</evidence>
<evidence type="ECO:0000256" key="5">
    <source>
        <dbReference type="ARBA" id="ARBA00022898"/>
    </source>
</evidence>
<dbReference type="CDD" id="cd01561">
    <property type="entry name" value="CBS_like"/>
    <property type="match status" value="1"/>
</dbReference>
<gene>
    <name evidence="13" type="ORF">IE077_003625</name>
</gene>
<evidence type="ECO:0000256" key="6">
    <source>
        <dbReference type="ARBA" id="ARBA00023122"/>
    </source>
</evidence>